<feature type="domain" description="Replication protein A 70 kDa DNA-binding subunit B/D first OB fold" evidence="1">
    <location>
        <begin position="1"/>
        <end position="66"/>
    </location>
</feature>
<dbReference type="EMBL" id="JAEFBK010000010">
    <property type="protein sequence ID" value="KAG7559685.1"/>
    <property type="molecule type" value="Genomic_DNA"/>
</dbReference>
<accession>A0A8T1ZMC3</accession>
<sequence>MVLADEQGVKIHATVKKDLVTRYAPKLTVGEWKFIEKFGVTPASGHFRPTSHLYKMVFHNDTAVLPSESISESNYLAFVKFKPILARELKTYTLVDVIGQVVNIGELMNLEANNKPTTKLEFELRDDKYMFNTYIQHYRFFKFYMY</sequence>
<dbReference type="Pfam" id="PF02721">
    <property type="entry name" value="DUF223"/>
    <property type="match status" value="1"/>
</dbReference>
<proteinExistence type="predicted"/>
<dbReference type="InterPro" id="IPR003871">
    <property type="entry name" value="RFA1B/D_OB_1st"/>
</dbReference>
<dbReference type="AlphaFoldDB" id="A0A8T1ZMC3"/>
<protein>
    <submittedName>
        <fullName evidence="2">Nucleic acid-binding OB-fold</fullName>
    </submittedName>
</protein>
<keyword evidence="3" id="KW-1185">Reference proteome</keyword>
<comment type="caution">
    <text evidence="2">The sequence shown here is derived from an EMBL/GenBank/DDBJ whole genome shotgun (WGS) entry which is preliminary data.</text>
</comment>
<reference evidence="2 3" key="1">
    <citation type="submission" date="2020-12" db="EMBL/GenBank/DDBJ databases">
        <title>Concerted genomic and epigenomic changes stabilize Arabidopsis allopolyploids.</title>
        <authorList>
            <person name="Chen Z."/>
        </authorList>
    </citation>
    <scope>NUCLEOTIDE SEQUENCE [LARGE SCALE GENOMIC DNA]</scope>
    <source>
        <strain evidence="2">Allo738</strain>
        <tissue evidence="2">Leaf</tissue>
    </source>
</reference>
<dbReference type="PANTHER" id="PTHR47165">
    <property type="entry name" value="OS03G0429900 PROTEIN"/>
    <property type="match status" value="1"/>
</dbReference>
<evidence type="ECO:0000259" key="1">
    <source>
        <dbReference type="Pfam" id="PF02721"/>
    </source>
</evidence>
<evidence type="ECO:0000313" key="3">
    <source>
        <dbReference type="Proteomes" id="UP000694240"/>
    </source>
</evidence>
<name>A0A8T1ZMC3_9BRAS</name>
<organism evidence="2 3">
    <name type="scientific">Arabidopsis thaliana x Arabidopsis arenosa</name>
    <dbReference type="NCBI Taxonomy" id="1240361"/>
    <lineage>
        <taxon>Eukaryota</taxon>
        <taxon>Viridiplantae</taxon>
        <taxon>Streptophyta</taxon>
        <taxon>Embryophyta</taxon>
        <taxon>Tracheophyta</taxon>
        <taxon>Spermatophyta</taxon>
        <taxon>Magnoliopsida</taxon>
        <taxon>eudicotyledons</taxon>
        <taxon>Gunneridae</taxon>
        <taxon>Pentapetalae</taxon>
        <taxon>rosids</taxon>
        <taxon>malvids</taxon>
        <taxon>Brassicales</taxon>
        <taxon>Brassicaceae</taxon>
        <taxon>Camelineae</taxon>
        <taxon>Arabidopsis</taxon>
    </lineage>
</organism>
<dbReference type="CDD" id="cd04480">
    <property type="entry name" value="RPA1_DBD_A_like"/>
    <property type="match status" value="1"/>
</dbReference>
<evidence type="ECO:0000313" key="2">
    <source>
        <dbReference type="EMBL" id="KAG7559685.1"/>
    </source>
</evidence>
<dbReference type="Proteomes" id="UP000694240">
    <property type="component" value="Chromosome 10"/>
</dbReference>
<dbReference type="PANTHER" id="PTHR47165:SF4">
    <property type="entry name" value="OS03G0429900 PROTEIN"/>
    <property type="match status" value="1"/>
</dbReference>
<gene>
    <name evidence="2" type="ORF">ISN45_Aa05g012730</name>
</gene>